<dbReference type="InterPro" id="IPR036093">
    <property type="entry name" value="NAC_dom_sf"/>
</dbReference>
<feature type="region of interest" description="Disordered" evidence="5">
    <location>
        <begin position="88"/>
        <end position="110"/>
    </location>
</feature>
<feature type="domain" description="NAC" evidence="6">
    <location>
        <begin position="52"/>
        <end position="179"/>
    </location>
</feature>
<evidence type="ECO:0000256" key="3">
    <source>
        <dbReference type="ARBA" id="ARBA00023163"/>
    </source>
</evidence>
<evidence type="ECO:0000313" key="7">
    <source>
        <dbReference type="EMBL" id="URE27174.1"/>
    </source>
</evidence>
<dbReference type="SUPFAM" id="SSF101941">
    <property type="entry name" value="NAC domain"/>
    <property type="match status" value="1"/>
</dbReference>
<keyword evidence="1" id="KW-0805">Transcription regulation</keyword>
<proteinExistence type="predicted"/>
<evidence type="ECO:0000313" key="8">
    <source>
        <dbReference type="Proteomes" id="UP001055439"/>
    </source>
</evidence>
<organism evidence="7 8">
    <name type="scientific">Musa troglodytarum</name>
    <name type="common">fe'i banana</name>
    <dbReference type="NCBI Taxonomy" id="320322"/>
    <lineage>
        <taxon>Eukaryota</taxon>
        <taxon>Viridiplantae</taxon>
        <taxon>Streptophyta</taxon>
        <taxon>Embryophyta</taxon>
        <taxon>Tracheophyta</taxon>
        <taxon>Spermatophyta</taxon>
        <taxon>Magnoliopsida</taxon>
        <taxon>Liliopsida</taxon>
        <taxon>Zingiberales</taxon>
        <taxon>Musaceae</taxon>
        <taxon>Musa</taxon>
    </lineage>
</organism>
<dbReference type="PANTHER" id="PTHR31744">
    <property type="entry name" value="PROTEIN CUP-SHAPED COTYLEDON 2-RELATED"/>
    <property type="match status" value="1"/>
</dbReference>
<gene>
    <name evidence="7" type="ORF">MUK42_13319</name>
</gene>
<keyword evidence="8" id="KW-1185">Reference proteome</keyword>
<protein>
    <submittedName>
        <fullName evidence="7">Myosin N-terminal SH3-like domain</fullName>
    </submittedName>
</protein>
<dbReference type="GO" id="GO:0006355">
    <property type="term" value="P:regulation of DNA-templated transcription"/>
    <property type="evidence" value="ECO:0007669"/>
    <property type="project" value="InterPro"/>
</dbReference>
<dbReference type="Pfam" id="PF02365">
    <property type="entry name" value="NAM"/>
    <property type="match status" value="1"/>
</dbReference>
<dbReference type="PROSITE" id="PS51005">
    <property type="entry name" value="NAC"/>
    <property type="match status" value="1"/>
</dbReference>
<dbReference type="OrthoDB" id="6108017at2759"/>
<keyword evidence="3" id="KW-0804">Transcription</keyword>
<evidence type="ECO:0000256" key="1">
    <source>
        <dbReference type="ARBA" id="ARBA00023015"/>
    </source>
</evidence>
<keyword evidence="2" id="KW-0238">DNA-binding</keyword>
<reference evidence="7" key="1">
    <citation type="submission" date="2022-05" db="EMBL/GenBank/DDBJ databases">
        <title>The Musa troglodytarum L. genome provides insights into the mechanism of non-climacteric behaviour and enrichment of carotenoids.</title>
        <authorList>
            <person name="Wang J."/>
        </authorList>
    </citation>
    <scope>NUCLEOTIDE SEQUENCE</scope>
    <source>
        <tissue evidence="7">Leaf</tissue>
    </source>
</reference>
<name>A0A9E7HBS1_9LILI</name>
<dbReference type="GO" id="GO:0003677">
    <property type="term" value="F:DNA binding"/>
    <property type="evidence" value="ECO:0007669"/>
    <property type="project" value="UniProtKB-KW"/>
</dbReference>
<dbReference type="Proteomes" id="UP001055439">
    <property type="component" value="Chromosome 8"/>
</dbReference>
<dbReference type="EMBL" id="CP097510">
    <property type="protein sequence ID" value="URE27174.1"/>
    <property type="molecule type" value="Genomic_DNA"/>
</dbReference>
<keyword evidence="4" id="KW-0539">Nucleus</keyword>
<dbReference type="AlphaFoldDB" id="A0A9E7HBS1"/>
<dbReference type="PANTHER" id="PTHR31744:SF115">
    <property type="entry name" value="NAC DOMAIN CONTAINING PROTEIN 38"/>
    <property type="match status" value="1"/>
</dbReference>
<dbReference type="Gene3D" id="2.170.150.80">
    <property type="entry name" value="NAC domain"/>
    <property type="match status" value="1"/>
</dbReference>
<accession>A0A9E7HBS1</accession>
<sequence length="179" mass="19441">MRIFHDAINGGVSRVTSSCPGPDSGGPAAPLTTLQLTAGCTIDMCPSAIESVPVGIDIHSPDEELVLFLDQRKPGDATPGNVVTEVNPFNVEPWNSPGAPRSPNGNSEMKVTRSGYWKPTNDLKIYTSTCAIGRKMTLEFYRGKEPFGERTGWVMYEYQAEQHMSNGYNSSKVILVVST</sequence>
<evidence type="ECO:0000256" key="5">
    <source>
        <dbReference type="SAM" id="MobiDB-lite"/>
    </source>
</evidence>
<evidence type="ECO:0000256" key="2">
    <source>
        <dbReference type="ARBA" id="ARBA00023125"/>
    </source>
</evidence>
<evidence type="ECO:0000259" key="6">
    <source>
        <dbReference type="PROSITE" id="PS51005"/>
    </source>
</evidence>
<evidence type="ECO:0000256" key="4">
    <source>
        <dbReference type="ARBA" id="ARBA00023242"/>
    </source>
</evidence>
<dbReference type="InterPro" id="IPR003441">
    <property type="entry name" value="NAC-dom"/>
</dbReference>